<evidence type="ECO:0000259" key="3">
    <source>
        <dbReference type="PROSITE" id="PS50075"/>
    </source>
</evidence>
<gene>
    <name evidence="4" type="ORF">BKA14_000100</name>
</gene>
<protein>
    <submittedName>
        <fullName evidence="4">Acyl carrier protein</fullName>
    </submittedName>
</protein>
<keyword evidence="2" id="KW-0597">Phosphoprotein</keyword>
<dbReference type="Pfam" id="PF00550">
    <property type="entry name" value="PP-binding"/>
    <property type="match status" value="1"/>
</dbReference>
<evidence type="ECO:0000313" key="4">
    <source>
        <dbReference type="EMBL" id="MBB4689952.1"/>
    </source>
</evidence>
<dbReference type="InterPro" id="IPR006162">
    <property type="entry name" value="Ppantetheine_attach_site"/>
</dbReference>
<dbReference type="Gene3D" id="1.10.1200.10">
    <property type="entry name" value="ACP-like"/>
    <property type="match status" value="1"/>
</dbReference>
<dbReference type="SUPFAM" id="SSF47336">
    <property type="entry name" value="ACP-like"/>
    <property type="match status" value="1"/>
</dbReference>
<dbReference type="EMBL" id="JACHMF010000001">
    <property type="protein sequence ID" value="MBB4689952.1"/>
    <property type="molecule type" value="Genomic_DNA"/>
</dbReference>
<proteinExistence type="predicted"/>
<dbReference type="PROSITE" id="PS50075">
    <property type="entry name" value="CARRIER"/>
    <property type="match status" value="1"/>
</dbReference>
<sequence length="62" mass="6974">MEADDVLAADTQLRDFGLDSLGVVELLSSLERTYDVRFVDDALHIDNFATPQVLWSTLSTMR</sequence>
<name>A0A7W7CJY7_9ACTN</name>
<evidence type="ECO:0000313" key="5">
    <source>
        <dbReference type="Proteomes" id="UP000542742"/>
    </source>
</evidence>
<dbReference type="RefSeq" id="WP_239093672.1">
    <property type="nucleotide sequence ID" value="NZ_BOMC01000081.1"/>
</dbReference>
<feature type="domain" description="Carrier" evidence="3">
    <location>
        <begin position="1"/>
        <end position="62"/>
    </location>
</feature>
<accession>A0A7W7CJY7</accession>
<dbReference type="InterPro" id="IPR036736">
    <property type="entry name" value="ACP-like_sf"/>
</dbReference>
<keyword evidence="5" id="KW-1185">Reference proteome</keyword>
<dbReference type="PROSITE" id="PS00012">
    <property type="entry name" value="PHOSPHOPANTETHEINE"/>
    <property type="match status" value="1"/>
</dbReference>
<keyword evidence="1" id="KW-0596">Phosphopantetheine</keyword>
<organism evidence="4 5">
    <name type="scientific">Paractinoplanes abujensis</name>
    <dbReference type="NCBI Taxonomy" id="882441"/>
    <lineage>
        <taxon>Bacteria</taxon>
        <taxon>Bacillati</taxon>
        <taxon>Actinomycetota</taxon>
        <taxon>Actinomycetes</taxon>
        <taxon>Micromonosporales</taxon>
        <taxon>Micromonosporaceae</taxon>
        <taxon>Paractinoplanes</taxon>
    </lineage>
</organism>
<evidence type="ECO:0000256" key="1">
    <source>
        <dbReference type="ARBA" id="ARBA00022450"/>
    </source>
</evidence>
<reference evidence="4 5" key="1">
    <citation type="submission" date="2020-08" db="EMBL/GenBank/DDBJ databases">
        <title>Sequencing the genomes of 1000 actinobacteria strains.</title>
        <authorList>
            <person name="Klenk H.-P."/>
        </authorList>
    </citation>
    <scope>NUCLEOTIDE SEQUENCE [LARGE SCALE GENOMIC DNA]</scope>
    <source>
        <strain evidence="4 5">DSM 45518</strain>
    </source>
</reference>
<dbReference type="AlphaFoldDB" id="A0A7W7CJY7"/>
<evidence type="ECO:0000256" key="2">
    <source>
        <dbReference type="ARBA" id="ARBA00022553"/>
    </source>
</evidence>
<dbReference type="InterPro" id="IPR009081">
    <property type="entry name" value="PP-bd_ACP"/>
</dbReference>
<comment type="caution">
    <text evidence="4">The sequence shown here is derived from an EMBL/GenBank/DDBJ whole genome shotgun (WGS) entry which is preliminary data.</text>
</comment>
<dbReference type="Proteomes" id="UP000542742">
    <property type="component" value="Unassembled WGS sequence"/>
</dbReference>